<gene>
    <name evidence="1" type="ORF">AKJ09_05512</name>
</gene>
<sequence length="335" mass="36910">MGFLDVIKGLFGGAVNQVQQQVDGATPGSHAQPPAHAHAHAHVEHEDEDDADEQQAFDTARFDPNDEDGFFNAVLHMESEGEGGGTDASRAEIMAKYGIRDRSHWQTVKDSVYSVLARKHGSMDHVMQQETNFRMGQMQRRMQGATAKAAASGELNPVEGITLEAWAAINAAIVQGANLEDLLKGSGIDQARWDRAKGEWEARMARDTTFAIAQIYGNAFQNASKGKYAEFAREANAARAANRELSMQPPVTLEQYYDILFEQAYASKQGKDAAQALKDMGLSVVDWCDLSSFMGYHFYRTAGLKNREYSDLLAKTQAKFEAKYPGVKADVDISF</sequence>
<organism evidence="1 2">
    <name type="scientific">Labilithrix luteola</name>
    <dbReference type="NCBI Taxonomy" id="1391654"/>
    <lineage>
        <taxon>Bacteria</taxon>
        <taxon>Pseudomonadati</taxon>
        <taxon>Myxococcota</taxon>
        <taxon>Polyangia</taxon>
        <taxon>Polyangiales</taxon>
        <taxon>Labilitrichaceae</taxon>
        <taxon>Labilithrix</taxon>
    </lineage>
</organism>
<keyword evidence="2" id="KW-1185">Reference proteome</keyword>
<protein>
    <submittedName>
        <fullName evidence="1">Uncharacterized protein</fullName>
    </submittedName>
</protein>
<dbReference type="AlphaFoldDB" id="A0A0K1PZ96"/>
<accession>A0A0K1PZ96</accession>
<dbReference type="STRING" id="1391654.AKJ09_05512"/>
<dbReference type="RefSeq" id="WP_146649927.1">
    <property type="nucleotide sequence ID" value="NZ_CP012333.1"/>
</dbReference>
<dbReference type="KEGG" id="llu:AKJ09_05512"/>
<dbReference type="Proteomes" id="UP000064967">
    <property type="component" value="Chromosome"/>
</dbReference>
<reference evidence="1 2" key="1">
    <citation type="submission" date="2015-08" db="EMBL/GenBank/DDBJ databases">
        <authorList>
            <person name="Babu N.S."/>
            <person name="Beckwith C.J."/>
            <person name="Beseler K.G."/>
            <person name="Brison A."/>
            <person name="Carone J.V."/>
            <person name="Caskin T.P."/>
            <person name="Diamond M."/>
            <person name="Durham M.E."/>
            <person name="Foxe J.M."/>
            <person name="Go M."/>
            <person name="Henderson B.A."/>
            <person name="Jones I.B."/>
            <person name="McGettigan J.A."/>
            <person name="Micheletti S.J."/>
            <person name="Nasrallah M.E."/>
            <person name="Ortiz D."/>
            <person name="Piller C.R."/>
            <person name="Privatt S.R."/>
            <person name="Schneider S.L."/>
            <person name="Sharp S."/>
            <person name="Smith T.C."/>
            <person name="Stanton J.D."/>
            <person name="Ullery H.E."/>
            <person name="Wilson R.J."/>
            <person name="Serrano M.G."/>
            <person name="Buck G."/>
            <person name="Lee V."/>
            <person name="Wang Y."/>
            <person name="Carvalho R."/>
            <person name="Voegtly L."/>
            <person name="Shi R."/>
            <person name="Duckworth R."/>
            <person name="Johnson A."/>
            <person name="Loviza R."/>
            <person name="Walstead R."/>
            <person name="Shah Z."/>
            <person name="Kiflezghi M."/>
            <person name="Wade K."/>
            <person name="Ball S.L."/>
            <person name="Bradley K.W."/>
            <person name="Asai D.J."/>
            <person name="Bowman C.A."/>
            <person name="Russell D.A."/>
            <person name="Pope W.H."/>
            <person name="Jacobs-Sera D."/>
            <person name="Hendrix R.W."/>
            <person name="Hatfull G.F."/>
        </authorList>
    </citation>
    <scope>NUCLEOTIDE SEQUENCE [LARGE SCALE GENOMIC DNA]</scope>
    <source>
        <strain evidence="1 2">DSM 27648</strain>
    </source>
</reference>
<dbReference type="EMBL" id="CP012333">
    <property type="protein sequence ID" value="AKU98848.1"/>
    <property type="molecule type" value="Genomic_DNA"/>
</dbReference>
<dbReference type="OrthoDB" id="8662267at2"/>
<evidence type="ECO:0000313" key="2">
    <source>
        <dbReference type="Proteomes" id="UP000064967"/>
    </source>
</evidence>
<evidence type="ECO:0000313" key="1">
    <source>
        <dbReference type="EMBL" id="AKU98848.1"/>
    </source>
</evidence>
<name>A0A0K1PZ96_9BACT</name>
<proteinExistence type="predicted"/>